<gene>
    <name evidence="2" type="ORF">O0Q50_19895</name>
</gene>
<name>A0AAX6NCP2_PRIAR</name>
<sequence length="147" mass="16261">MNQINKKGTVPTRKMSNKNRFIFSVVSTALLTLLVGWAPLVTLLFSENSKTDDVMALFFIFPILCTIALFRATVKGFTGFFASLGFMLFLAGLDFCGLFMDGKPGEFSFFDSAYYAGRLALLIGSLSLFIVLAFAVFNTFRTNAKVQ</sequence>
<dbReference type="Proteomes" id="UP001269400">
    <property type="component" value="Unassembled WGS sequence"/>
</dbReference>
<dbReference type="AlphaFoldDB" id="A0AAX6NCP2"/>
<reference evidence="2" key="2">
    <citation type="submission" date="2022-12" db="EMBL/GenBank/DDBJ databases">
        <authorList>
            <person name="Dechsakulwatana C."/>
            <person name="Rungsihiranrut A."/>
            <person name="Muangchinda C."/>
            <person name="Ningthoujam R."/>
            <person name="Klankeo P."/>
            <person name="Pinyakong O."/>
        </authorList>
    </citation>
    <scope>NUCLEOTIDE SEQUENCE</scope>
    <source>
        <strain evidence="2">TL01-2</strain>
    </source>
</reference>
<evidence type="ECO:0000313" key="2">
    <source>
        <dbReference type="EMBL" id="MDU9693440.1"/>
    </source>
</evidence>
<feature type="transmembrane region" description="Helical" evidence="1">
    <location>
        <begin position="79"/>
        <end position="100"/>
    </location>
</feature>
<feature type="transmembrane region" description="Helical" evidence="1">
    <location>
        <begin position="54"/>
        <end position="72"/>
    </location>
</feature>
<proteinExistence type="predicted"/>
<comment type="caution">
    <text evidence="2">The sequence shown here is derived from an EMBL/GenBank/DDBJ whole genome shotgun (WGS) entry which is preliminary data.</text>
</comment>
<keyword evidence="1" id="KW-0472">Membrane</keyword>
<evidence type="ECO:0000256" key="1">
    <source>
        <dbReference type="SAM" id="Phobius"/>
    </source>
</evidence>
<feature type="transmembrane region" description="Helical" evidence="1">
    <location>
        <begin position="21"/>
        <end position="42"/>
    </location>
</feature>
<protein>
    <submittedName>
        <fullName evidence="2">Uncharacterized protein</fullName>
    </submittedName>
</protein>
<dbReference type="RefSeq" id="WP_316910667.1">
    <property type="nucleotide sequence ID" value="NZ_JAPTGD010000002.1"/>
</dbReference>
<reference evidence="2" key="1">
    <citation type="journal article" date="2022" name="J Environ Chem Eng">
        <title>Biodegradation of petroleum oil using a constructed nonpathogenic and heavy metal-tolerant bacterial consortium isolated from marine sponges.</title>
        <authorList>
            <person name="Dechsakulwatana C."/>
            <person name="Rungsihiranrut A."/>
            <person name="Muangchinda C."/>
            <person name="Ningthoujam R."/>
            <person name="Klankeo P."/>
            <person name="Pinyakong O."/>
        </authorList>
    </citation>
    <scope>NUCLEOTIDE SEQUENCE</scope>
    <source>
        <strain evidence="2">TL01-2</strain>
    </source>
</reference>
<feature type="transmembrane region" description="Helical" evidence="1">
    <location>
        <begin position="120"/>
        <end position="140"/>
    </location>
</feature>
<dbReference type="EMBL" id="JAPTGD010000002">
    <property type="protein sequence ID" value="MDU9693440.1"/>
    <property type="molecule type" value="Genomic_DNA"/>
</dbReference>
<keyword evidence="1" id="KW-1133">Transmembrane helix</keyword>
<keyword evidence="1" id="KW-0812">Transmembrane</keyword>
<organism evidence="2 3">
    <name type="scientific">Priestia aryabhattai</name>
    <name type="common">Bacillus aryabhattai</name>
    <dbReference type="NCBI Taxonomy" id="412384"/>
    <lineage>
        <taxon>Bacteria</taxon>
        <taxon>Bacillati</taxon>
        <taxon>Bacillota</taxon>
        <taxon>Bacilli</taxon>
        <taxon>Bacillales</taxon>
        <taxon>Bacillaceae</taxon>
        <taxon>Priestia</taxon>
    </lineage>
</organism>
<accession>A0AAX6NCP2</accession>
<evidence type="ECO:0000313" key="3">
    <source>
        <dbReference type="Proteomes" id="UP001269400"/>
    </source>
</evidence>